<sequence length="97" mass="11008">MGPRNLTDEEKARIMAWELDNVPLSEICRRTGRENFTIKRLVAAACGLPPNVIPPYKTYHGRPRKTTEGTDNFLQREVLKDPRITAAQLKKNSMPAC</sequence>
<comment type="subcellular location">
    <subcellularLocation>
        <location evidence="1">Nucleus</location>
    </subcellularLocation>
</comment>
<gene>
    <name evidence="2" type="primary">Tnpo3-L2</name>
    <name evidence="2" type="ORF">Hamer_G016491</name>
</gene>
<dbReference type="InterPro" id="IPR009057">
    <property type="entry name" value="Homeodomain-like_sf"/>
</dbReference>
<dbReference type="AlphaFoldDB" id="A0A8J5JTU9"/>
<organism evidence="2 3">
    <name type="scientific">Homarus americanus</name>
    <name type="common">American lobster</name>
    <dbReference type="NCBI Taxonomy" id="6706"/>
    <lineage>
        <taxon>Eukaryota</taxon>
        <taxon>Metazoa</taxon>
        <taxon>Ecdysozoa</taxon>
        <taxon>Arthropoda</taxon>
        <taxon>Crustacea</taxon>
        <taxon>Multicrustacea</taxon>
        <taxon>Malacostraca</taxon>
        <taxon>Eumalacostraca</taxon>
        <taxon>Eucarida</taxon>
        <taxon>Decapoda</taxon>
        <taxon>Pleocyemata</taxon>
        <taxon>Astacidea</taxon>
        <taxon>Nephropoidea</taxon>
        <taxon>Nephropidae</taxon>
        <taxon>Homarus</taxon>
    </lineage>
</organism>
<evidence type="ECO:0000313" key="3">
    <source>
        <dbReference type="Proteomes" id="UP000747542"/>
    </source>
</evidence>
<name>A0A8J5JTU9_HOMAM</name>
<dbReference type="GO" id="GO:0005634">
    <property type="term" value="C:nucleus"/>
    <property type="evidence" value="ECO:0007669"/>
    <property type="project" value="UniProtKB-SubCell"/>
</dbReference>
<dbReference type="SUPFAM" id="SSF46689">
    <property type="entry name" value="Homeodomain-like"/>
    <property type="match status" value="1"/>
</dbReference>
<reference evidence="2" key="1">
    <citation type="journal article" date="2021" name="Sci. Adv.">
        <title>The American lobster genome reveals insights on longevity, neural, and immune adaptations.</title>
        <authorList>
            <person name="Polinski J.M."/>
            <person name="Zimin A.V."/>
            <person name="Clark K.F."/>
            <person name="Kohn A.B."/>
            <person name="Sadowski N."/>
            <person name="Timp W."/>
            <person name="Ptitsyn A."/>
            <person name="Khanna P."/>
            <person name="Romanova D.Y."/>
            <person name="Williams P."/>
            <person name="Greenwood S.J."/>
            <person name="Moroz L.L."/>
            <person name="Walt D.R."/>
            <person name="Bodnar A.G."/>
        </authorList>
    </citation>
    <scope>NUCLEOTIDE SEQUENCE</scope>
    <source>
        <strain evidence="2">GMGI-L3</strain>
    </source>
</reference>
<protein>
    <submittedName>
        <fullName evidence="2">Putative Transportin-3-like 2</fullName>
    </submittedName>
</protein>
<proteinExistence type="predicted"/>
<comment type="caution">
    <text evidence="2">The sequence shown here is derived from an EMBL/GenBank/DDBJ whole genome shotgun (WGS) entry which is preliminary data.</text>
</comment>
<evidence type="ECO:0000256" key="1">
    <source>
        <dbReference type="ARBA" id="ARBA00004123"/>
    </source>
</evidence>
<dbReference type="Proteomes" id="UP000747542">
    <property type="component" value="Unassembled WGS sequence"/>
</dbReference>
<evidence type="ECO:0000313" key="2">
    <source>
        <dbReference type="EMBL" id="KAG7159114.1"/>
    </source>
</evidence>
<keyword evidence="3" id="KW-1185">Reference proteome</keyword>
<accession>A0A8J5JTU9</accession>
<dbReference type="EMBL" id="JAHLQT010033762">
    <property type="protein sequence ID" value="KAG7159114.1"/>
    <property type="molecule type" value="Genomic_DNA"/>
</dbReference>